<protein>
    <submittedName>
        <fullName evidence="2">Uncharacterized protein</fullName>
    </submittedName>
</protein>
<evidence type="ECO:0000256" key="1">
    <source>
        <dbReference type="SAM" id="MobiDB-lite"/>
    </source>
</evidence>
<feature type="region of interest" description="Disordered" evidence="1">
    <location>
        <begin position="218"/>
        <end position="240"/>
    </location>
</feature>
<organism evidence="2 3">
    <name type="scientific">Nocardia seriolae</name>
    <dbReference type="NCBI Taxonomy" id="37332"/>
    <lineage>
        <taxon>Bacteria</taxon>
        <taxon>Bacillati</taxon>
        <taxon>Actinomycetota</taxon>
        <taxon>Actinomycetes</taxon>
        <taxon>Mycobacteriales</taxon>
        <taxon>Nocardiaceae</taxon>
        <taxon>Nocardia</taxon>
    </lineage>
</organism>
<evidence type="ECO:0000313" key="2">
    <source>
        <dbReference type="EMBL" id="APA96797.1"/>
    </source>
</evidence>
<reference evidence="2 3" key="1">
    <citation type="submission" date="2016-10" db="EMBL/GenBank/DDBJ databases">
        <title>Genome sequence of Nocardia seriolae strain EM150506, isolated from Anguila japonica.</title>
        <authorList>
            <person name="Han H.-J."/>
        </authorList>
    </citation>
    <scope>NUCLEOTIDE SEQUENCE [LARGE SCALE GENOMIC DNA]</scope>
    <source>
        <strain evidence="2 3">EM150506</strain>
    </source>
</reference>
<dbReference type="KEGG" id="nsr:NS506_02736"/>
<proteinExistence type="predicted"/>
<evidence type="ECO:0000313" key="3">
    <source>
        <dbReference type="Proteomes" id="UP000180166"/>
    </source>
</evidence>
<name>A0ABC8ARP6_9NOCA</name>
<dbReference type="RefSeq" id="WP_071343816.1">
    <property type="nucleotide sequence ID" value="NZ_CP017839.1"/>
</dbReference>
<dbReference type="EMBL" id="CP017839">
    <property type="protein sequence ID" value="APA96797.1"/>
    <property type="molecule type" value="Genomic_DNA"/>
</dbReference>
<accession>A0ABC8ARP6</accession>
<gene>
    <name evidence="2" type="ORF">NS506_02736</name>
</gene>
<feature type="compositionally biased region" description="Basic and acidic residues" evidence="1">
    <location>
        <begin position="227"/>
        <end position="240"/>
    </location>
</feature>
<dbReference type="AlphaFoldDB" id="A0ABC8ARP6"/>
<sequence length="742" mass="80712">MTGFAQLLCGWAMVSLESSGTGVGVVARSGNWPAALGSTTRELGSLVSWDGAPAAPDAFALEFTLARGLAVAVLKTPSNARPGTCVAHLIAAEPGTLDGATTLTLYDSGGFRTTLDDPRYPTDRWNPPPKPLDRNGSAFTAAADAYLDLEWLPALLGYTLAHLSGRGPAVELHVEHATDALAMLRALYGILPRNSLRDLTFCTSTTPAVHPPAITAVTRDNPAAPGGERRIVSPGDRGDESDPFVQLGQQLVDYRRAGVAIPESLSTAAEIGQWCHRRHLRSRPPAELDDDSLAEVIADPELSPDWFRDQTVASRAVALAIGRPSAARALAAHDHRPGVRRTFEQLLTDRILADGPDRARTVEVARLLDLDMSDALAAAAWARLTNGSGPLTPADAESVWPRLRKDWATGDHERRRVIAGYLLRHRTLREHSLESRDRALVYETLNAEVDDPGVHTADSRILRSAMYTNLAIVAQLVVNVSCNGRDRYALDQILACAPTELLPTLIAEAARYPALDTADLLKALTLSRSEPAELVAALRPAWRTLRRPLHLPEPIEALVTLAVPAPEPESERGGIRLPRLPFGRLRRTSWSRTELSDLIHTPATDRPAAEYPCGILSAALTADPEYVVAELVSRSKAPDAVPALRRILAFTPPDRLPTLLTECARRWDLPHPTLLHAVAALNLPPVDLTDTLSPAWPWLRTRFDLPRAIAPLLTLDPADTLPPAAKPLPDDRNSRRTRWFRH</sequence>
<dbReference type="Proteomes" id="UP000180166">
    <property type="component" value="Chromosome"/>
</dbReference>
<feature type="region of interest" description="Disordered" evidence="1">
    <location>
        <begin position="720"/>
        <end position="742"/>
    </location>
</feature>